<comment type="caution">
    <text evidence="1">The sequence shown here is derived from an EMBL/GenBank/DDBJ whole genome shotgun (WGS) entry which is preliminary data.</text>
</comment>
<reference evidence="1" key="2">
    <citation type="submission" date="2020-11" db="EMBL/GenBank/DDBJ databases">
        <authorList>
            <person name="McCartney M.A."/>
            <person name="Auch B."/>
            <person name="Kono T."/>
            <person name="Mallez S."/>
            <person name="Becker A."/>
            <person name="Gohl D.M."/>
            <person name="Silverstein K.A.T."/>
            <person name="Koren S."/>
            <person name="Bechman K.B."/>
            <person name="Herman A."/>
            <person name="Abrahante J.E."/>
            <person name="Garbe J."/>
        </authorList>
    </citation>
    <scope>NUCLEOTIDE SEQUENCE</scope>
    <source>
        <strain evidence="1">Duluth1</strain>
        <tissue evidence="1">Whole animal</tissue>
    </source>
</reference>
<sequence length="194" mass="22493">MASQMGKVLVIGISGTTNSGKSTLTRNLLDKLPNAVSVCQDTYFLPPGDDRLAPLYIQELDHHNWEDYRALEMENMVADVFNLFNHSGMANKGDCIVIIEGYTIFGWQPLAKLCDLKYFLPIDRELCWQRRRFRNYNPPDKPGYFDKVVWPMHLKHLELIKDDPNIVYLEDSCLENRVSRILEDINKCLCSHQQ</sequence>
<dbReference type="InterPro" id="IPR027417">
    <property type="entry name" value="P-loop_NTPase"/>
</dbReference>
<organism evidence="1 2">
    <name type="scientific">Dreissena polymorpha</name>
    <name type="common">Zebra mussel</name>
    <name type="synonym">Mytilus polymorpha</name>
    <dbReference type="NCBI Taxonomy" id="45954"/>
    <lineage>
        <taxon>Eukaryota</taxon>
        <taxon>Metazoa</taxon>
        <taxon>Spiralia</taxon>
        <taxon>Lophotrochozoa</taxon>
        <taxon>Mollusca</taxon>
        <taxon>Bivalvia</taxon>
        <taxon>Autobranchia</taxon>
        <taxon>Heteroconchia</taxon>
        <taxon>Euheterodonta</taxon>
        <taxon>Imparidentia</taxon>
        <taxon>Neoheterodontei</taxon>
        <taxon>Myida</taxon>
        <taxon>Dreissenoidea</taxon>
        <taxon>Dreissenidae</taxon>
        <taxon>Dreissena</taxon>
    </lineage>
</organism>
<dbReference type="Proteomes" id="UP000828390">
    <property type="component" value="Unassembled WGS sequence"/>
</dbReference>
<proteinExistence type="predicted"/>
<evidence type="ECO:0008006" key="3">
    <source>
        <dbReference type="Google" id="ProtNLM"/>
    </source>
</evidence>
<evidence type="ECO:0000313" key="2">
    <source>
        <dbReference type="Proteomes" id="UP000828390"/>
    </source>
</evidence>
<gene>
    <name evidence="1" type="ORF">DPMN_111055</name>
</gene>
<accession>A0A9D4KDR1</accession>
<dbReference type="SUPFAM" id="SSF52540">
    <property type="entry name" value="P-loop containing nucleoside triphosphate hydrolases"/>
    <property type="match status" value="1"/>
</dbReference>
<dbReference type="OrthoDB" id="10041966at2759"/>
<protein>
    <recommendedName>
        <fullName evidence="3">Nicotinamide riboside kinase 1</fullName>
    </recommendedName>
</protein>
<dbReference type="EMBL" id="JAIWYP010000004">
    <property type="protein sequence ID" value="KAH3837655.1"/>
    <property type="molecule type" value="Genomic_DNA"/>
</dbReference>
<dbReference type="PANTHER" id="PTHR10285">
    <property type="entry name" value="URIDINE KINASE"/>
    <property type="match status" value="1"/>
</dbReference>
<keyword evidence="2" id="KW-1185">Reference proteome</keyword>
<name>A0A9D4KDR1_DREPO</name>
<evidence type="ECO:0000313" key="1">
    <source>
        <dbReference type="EMBL" id="KAH3837655.1"/>
    </source>
</evidence>
<reference evidence="1" key="1">
    <citation type="journal article" date="2019" name="bioRxiv">
        <title>The Genome of the Zebra Mussel, Dreissena polymorpha: A Resource for Invasive Species Research.</title>
        <authorList>
            <person name="McCartney M.A."/>
            <person name="Auch B."/>
            <person name="Kono T."/>
            <person name="Mallez S."/>
            <person name="Zhang Y."/>
            <person name="Obille A."/>
            <person name="Becker A."/>
            <person name="Abrahante J.E."/>
            <person name="Garbe J."/>
            <person name="Badalamenti J.P."/>
            <person name="Herman A."/>
            <person name="Mangelson H."/>
            <person name="Liachko I."/>
            <person name="Sullivan S."/>
            <person name="Sone E.D."/>
            <person name="Koren S."/>
            <person name="Silverstein K.A.T."/>
            <person name="Beckman K.B."/>
            <person name="Gohl D.M."/>
        </authorList>
    </citation>
    <scope>NUCLEOTIDE SEQUENCE</scope>
    <source>
        <strain evidence="1">Duluth1</strain>
        <tissue evidence="1">Whole animal</tissue>
    </source>
</reference>
<dbReference type="AlphaFoldDB" id="A0A9D4KDR1"/>
<dbReference type="Gene3D" id="3.40.50.300">
    <property type="entry name" value="P-loop containing nucleotide triphosphate hydrolases"/>
    <property type="match status" value="1"/>
</dbReference>